<evidence type="ECO:0000256" key="7">
    <source>
        <dbReference type="ARBA" id="ARBA00022958"/>
    </source>
</evidence>
<dbReference type="InterPro" id="IPR014710">
    <property type="entry name" value="RmlC-like_jellyroll"/>
</dbReference>
<gene>
    <name evidence="15" type="ORF">VaNZ11_011555</name>
</gene>
<dbReference type="EMBL" id="BSDZ01000078">
    <property type="protein sequence ID" value="GLI67374.1"/>
    <property type="molecule type" value="Genomic_DNA"/>
</dbReference>
<comment type="subcellular location">
    <subcellularLocation>
        <location evidence="1">Membrane</location>
        <topology evidence="1">Multi-pass membrane protein</topology>
    </subcellularLocation>
</comment>
<keyword evidence="8 13" id="KW-1133">Transmembrane helix</keyword>
<feature type="region of interest" description="Disordered" evidence="12">
    <location>
        <begin position="944"/>
        <end position="996"/>
    </location>
</feature>
<reference evidence="15 16" key="1">
    <citation type="journal article" date="2023" name="IScience">
        <title>Expanded male sex-determining region conserved during the evolution of homothallism in the green alga Volvox.</title>
        <authorList>
            <person name="Yamamoto K."/>
            <person name="Matsuzaki R."/>
            <person name="Mahakham W."/>
            <person name="Heman W."/>
            <person name="Sekimoto H."/>
            <person name="Kawachi M."/>
            <person name="Minakuchi Y."/>
            <person name="Toyoda A."/>
            <person name="Nozaki H."/>
        </authorList>
    </citation>
    <scope>NUCLEOTIDE SEQUENCE [LARGE SCALE GENOMIC DNA]</scope>
    <source>
        <strain evidence="15 16">NIES-4468</strain>
    </source>
</reference>
<evidence type="ECO:0000256" key="3">
    <source>
        <dbReference type="ARBA" id="ARBA00022538"/>
    </source>
</evidence>
<keyword evidence="4 13" id="KW-0812">Transmembrane</keyword>
<feature type="transmembrane region" description="Helical" evidence="13">
    <location>
        <begin position="366"/>
        <end position="390"/>
    </location>
</feature>
<feature type="transmembrane region" description="Helical" evidence="13">
    <location>
        <begin position="462"/>
        <end position="486"/>
    </location>
</feature>
<dbReference type="InterPro" id="IPR050818">
    <property type="entry name" value="KCNH_animal-type"/>
</dbReference>
<feature type="transmembrane region" description="Helical" evidence="13">
    <location>
        <begin position="298"/>
        <end position="320"/>
    </location>
</feature>
<keyword evidence="10 13" id="KW-0472">Membrane</keyword>
<dbReference type="Gene3D" id="2.60.120.10">
    <property type="entry name" value="Jelly Rolls"/>
    <property type="match status" value="2"/>
</dbReference>
<proteinExistence type="predicted"/>
<evidence type="ECO:0000256" key="6">
    <source>
        <dbReference type="ARBA" id="ARBA00022882"/>
    </source>
</evidence>
<dbReference type="InterPro" id="IPR000595">
    <property type="entry name" value="cNMP-bd_dom"/>
</dbReference>
<dbReference type="PROSITE" id="PS50042">
    <property type="entry name" value="CNMP_BINDING_3"/>
    <property type="match status" value="2"/>
</dbReference>
<feature type="transmembrane region" description="Helical" evidence="13">
    <location>
        <begin position="228"/>
        <end position="249"/>
    </location>
</feature>
<accession>A0ABQ5SCK7</accession>
<keyword evidence="9" id="KW-0406">Ion transport</keyword>
<evidence type="ECO:0000256" key="9">
    <source>
        <dbReference type="ARBA" id="ARBA00023065"/>
    </source>
</evidence>
<feature type="domain" description="Cyclic nucleotide-binding" evidence="14">
    <location>
        <begin position="565"/>
        <end position="621"/>
    </location>
</feature>
<dbReference type="InterPro" id="IPR018490">
    <property type="entry name" value="cNMP-bd_dom_sf"/>
</dbReference>
<evidence type="ECO:0000256" key="12">
    <source>
        <dbReference type="SAM" id="MobiDB-lite"/>
    </source>
</evidence>
<feature type="transmembrane region" description="Helical" evidence="13">
    <location>
        <begin position="431"/>
        <end position="450"/>
    </location>
</feature>
<comment type="caution">
    <text evidence="15">The sequence shown here is derived from an EMBL/GenBank/DDBJ whole genome shotgun (WGS) entry which is preliminary data.</text>
</comment>
<dbReference type="InterPro" id="IPR005821">
    <property type="entry name" value="Ion_trans_dom"/>
</dbReference>
<keyword evidence="3" id="KW-0633">Potassium transport</keyword>
<evidence type="ECO:0000256" key="4">
    <source>
        <dbReference type="ARBA" id="ARBA00022692"/>
    </source>
</evidence>
<keyword evidence="7" id="KW-0630">Potassium</keyword>
<evidence type="ECO:0000313" key="15">
    <source>
        <dbReference type="EMBL" id="GLI67374.1"/>
    </source>
</evidence>
<evidence type="ECO:0000256" key="8">
    <source>
        <dbReference type="ARBA" id="ARBA00022989"/>
    </source>
</evidence>
<keyword evidence="16" id="KW-1185">Reference proteome</keyword>
<evidence type="ECO:0000256" key="5">
    <source>
        <dbReference type="ARBA" id="ARBA00022826"/>
    </source>
</evidence>
<dbReference type="PRINTS" id="PR01463">
    <property type="entry name" value="EAGCHANLFMLY"/>
</dbReference>
<organism evidence="15 16">
    <name type="scientific">Volvox africanus</name>
    <dbReference type="NCBI Taxonomy" id="51714"/>
    <lineage>
        <taxon>Eukaryota</taxon>
        <taxon>Viridiplantae</taxon>
        <taxon>Chlorophyta</taxon>
        <taxon>core chlorophytes</taxon>
        <taxon>Chlorophyceae</taxon>
        <taxon>CS clade</taxon>
        <taxon>Chlamydomonadales</taxon>
        <taxon>Volvocaceae</taxon>
        <taxon>Volvox</taxon>
    </lineage>
</organism>
<keyword evidence="11" id="KW-0407">Ion channel</keyword>
<protein>
    <recommendedName>
        <fullName evidence="14">Cyclic nucleotide-binding domain-containing protein</fullName>
    </recommendedName>
</protein>
<dbReference type="Proteomes" id="UP001165090">
    <property type="component" value="Unassembled WGS sequence"/>
</dbReference>
<evidence type="ECO:0000256" key="2">
    <source>
        <dbReference type="ARBA" id="ARBA00022448"/>
    </source>
</evidence>
<dbReference type="PROSITE" id="PS00888">
    <property type="entry name" value="CNMP_BINDING_1"/>
    <property type="match status" value="1"/>
</dbReference>
<dbReference type="SUPFAM" id="SSF81324">
    <property type="entry name" value="Voltage-gated potassium channels"/>
    <property type="match status" value="1"/>
</dbReference>
<evidence type="ECO:0000256" key="10">
    <source>
        <dbReference type="ARBA" id="ARBA00023136"/>
    </source>
</evidence>
<dbReference type="Gene3D" id="1.10.287.70">
    <property type="match status" value="1"/>
</dbReference>
<evidence type="ECO:0000256" key="1">
    <source>
        <dbReference type="ARBA" id="ARBA00004141"/>
    </source>
</evidence>
<keyword evidence="5" id="KW-0631">Potassium channel</keyword>
<feature type="region of interest" description="Disordered" evidence="12">
    <location>
        <begin position="126"/>
        <end position="146"/>
    </location>
</feature>
<evidence type="ECO:0000259" key="14">
    <source>
        <dbReference type="PROSITE" id="PS50042"/>
    </source>
</evidence>
<evidence type="ECO:0000256" key="13">
    <source>
        <dbReference type="SAM" id="Phobius"/>
    </source>
</evidence>
<dbReference type="PANTHER" id="PTHR10217">
    <property type="entry name" value="VOLTAGE AND LIGAND GATED POTASSIUM CHANNEL"/>
    <property type="match status" value="1"/>
</dbReference>
<evidence type="ECO:0000256" key="11">
    <source>
        <dbReference type="ARBA" id="ARBA00023303"/>
    </source>
</evidence>
<evidence type="ECO:0000313" key="16">
    <source>
        <dbReference type="Proteomes" id="UP001165090"/>
    </source>
</evidence>
<dbReference type="PANTHER" id="PTHR10217:SF435">
    <property type="entry name" value="POTASSIUM VOLTAGE-GATED CHANNEL PROTEIN EAG"/>
    <property type="match status" value="1"/>
</dbReference>
<name>A0ABQ5SCK7_9CHLO</name>
<feature type="region of interest" description="Disordered" evidence="12">
    <location>
        <begin position="613"/>
        <end position="635"/>
    </location>
</feature>
<sequence length="1119" mass="120953">MGLRLSHAAYIQSRGPGNQGHVQEVDMEDLHRDDDRPNSLTMWATTTSRSSQDWNSAYTLDGPAVLCTLLLQWLKRLLPRRSDQIREAKFIVQLQAFFKLSFEQFESNDVSFAEIAEDMEMDMVSLAKEQQQQEQEQQQQQELQEAEPAATVAAEVAAAGDNMASATAAGKLMRQAAGAVAAAFGLTEAGGMGLVVKEDMNPSFANVVGLMFTSSAHPNSMFKVLWDFLYLPINMWICLVTPVLVVFVANLRLTQVLGCVEFTVDVMCLLDVLARLRTAFISDNFTATTSRRRIARRYFLRGWGVLDLAACVPFLTLINIAPADDYSVRVLLFRLLRLTKLLRLPNVLQTSNVRTYLQAKVLQQKGLVALLTILAAVLVTIHHSACYFYFIGIVATQNRLITVPALVDVSTGKVLAHSWVEEEELSSSHNFGRYIIALYWAMYTFLTVGYGDIAIVNTAEKIWAIITAVTGVVMAGWFMGAVGTYMGGTGGREADVLQRRQDVFLFIRKRHLRGRLASRLQHYEDSIMWRELTDSDRDIINGLPSMLRTEVVLHLYDKVVQKVLFMQTRPPQLVVELLLRLRLQLYDKNDYIVREGEIGREIFFLSQGEVEVQRESPDEGEEDSGPDPSPLSICDRTGSRFQVFLRSITRRLGRNSYNPLSLSVREGGVGPGGSIVRPSSGLGRLSRDVDGTSAAPPCATAGVSAAGATAWSPVRRDSLAVSTTTLADSVRGGEGSFGGRDLLTQLVEGGVQQQQLRRRRQGAAAVTAAAGDGVGKGGGRGPSVTRKYKSLGYIKAGGLFGHVSCMTGEVRRNSVVAIVRSEVLVLSREDAEELGKDWPDVYNDFKLKPDNMRRRSACLNDTLPDSVDYYMPHPGGPVRCGSRHGGRAAGGAEEARMGSQVRRKRRQPQGGGAPGCAQPATLGRVPEKCAVQMHRMDLVAGSGPVLEYHPGAEHDSDAHEGDGGSGGGAEGPGGALQLPGPAPGRGNATANPNKSMPGLGLVVTAFNQSGRTDVGAGQSQASVGLIPPAQPLPTPLQHQLLLVQQAQVQQEQGYQRDDGTTGWSRTAGEANVAPFVYWEGSIPATVAATAAGVSGRAAAVEGNDAAGNVVHGSIGSGAL</sequence>
<feature type="domain" description="Cyclic nucleotide-binding" evidence="14">
    <location>
        <begin position="784"/>
        <end position="834"/>
    </location>
</feature>
<dbReference type="Pfam" id="PF00520">
    <property type="entry name" value="Ion_trans"/>
    <property type="match status" value="1"/>
</dbReference>
<dbReference type="CDD" id="cd00038">
    <property type="entry name" value="CAP_ED"/>
    <property type="match status" value="1"/>
</dbReference>
<feature type="compositionally biased region" description="Basic and acidic residues" evidence="12">
    <location>
        <begin position="950"/>
        <end position="962"/>
    </location>
</feature>
<feature type="compositionally biased region" description="Gly residues" evidence="12">
    <location>
        <begin position="963"/>
        <end position="974"/>
    </location>
</feature>
<feature type="compositionally biased region" description="Low complexity" evidence="12">
    <location>
        <begin position="129"/>
        <end position="146"/>
    </location>
</feature>
<keyword evidence="6" id="KW-0851">Voltage-gated channel</keyword>
<dbReference type="SUPFAM" id="SSF51206">
    <property type="entry name" value="cAMP-binding domain-like"/>
    <property type="match status" value="1"/>
</dbReference>
<feature type="region of interest" description="Disordered" evidence="12">
    <location>
        <begin position="877"/>
        <end position="921"/>
    </location>
</feature>
<dbReference type="InterPro" id="IPR018488">
    <property type="entry name" value="cNMP-bd_CS"/>
</dbReference>
<keyword evidence="2" id="KW-0813">Transport</keyword>
<dbReference type="InterPro" id="IPR003938">
    <property type="entry name" value="K_chnl_volt-dep_EAG/ELK/ERG"/>
</dbReference>